<dbReference type="Pfam" id="PF03061">
    <property type="entry name" value="4HBT"/>
    <property type="match status" value="1"/>
</dbReference>
<comment type="caution">
    <text evidence="5">The sequence shown here is derived from an EMBL/GenBank/DDBJ whole genome shotgun (WGS) entry which is preliminary data.</text>
</comment>
<evidence type="ECO:0000259" key="4">
    <source>
        <dbReference type="Pfam" id="PF03061"/>
    </source>
</evidence>
<keyword evidence="6" id="KW-1185">Reference proteome</keyword>
<evidence type="ECO:0000313" key="6">
    <source>
        <dbReference type="Proteomes" id="UP000245207"/>
    </source>
</evidence>
<reference evidence="5 6" key="1">
    <citation type="journal article" date="2018" name="Mol. Plant">
        <title>The genome of Artemisia annua provides insight into the evolution of Asteraceae family and artemisinin biosynthesis.</title>
        <authorList>
            <person name="Shen Q."/>
            <person name="Zhang L."/>
            <person name="Liao Z."/>
            <person name="Wang S."/>
            <person name="Yan T."/>
            <person name="Shi P."/>
            <person name="Liu M."/>
            <person name="Fu X."/>
            <person name="Pan Q."/>
            <person name="Wang Y."/>
            <person name="Lv Z."/>
            <person name="Lu X."/>
            <person name="Zhang F."/>
            <person name="Jiang W."/>
            <person name="Ma Y."/>
            <person name="Chen M."/>
            <person name="Hao X."/>
            <person name="Li L."/>
            <person name="Tang Y."/>
            <person name="Lv G."/>
            <person name="Zhou Y."/>
            <person name="Sun X."/>
            <person name="Brodelius P.E."/>
            <person name="Rose J.K.C."/>
            <person name="Tang K."/>
        </authorList>
    </citation>
    <scope>NUCLEOTIDE SEQUENCE [LARGE SCALE GENOMIC DNA]</scope>
    <source>
        <strain evidence="6">cv. Huhao1</strain>
        <tissue evidence="5">Leaf</tissue>
    </source>
</reference>
<dbReference type="GO" id="GO:0047617">
    <property type="term" value="F:fatty acyl-CoA hydrolase activity"/>
    <property type="evidence" value="ECO:0007669"/>
    <property type="project" value="InterPro"/>
</dbReference>
<dbReference type="EMBL" id="PKPP01006442">
    <property type="protein sequence ID" value="PWA56478.1"/>
    <property type="molecule type" value="Genomic_DNA"/>
</dbReference>
<dbReference type="OrthoDB" id="46529at2759"/>
<feature type="transmembrane region" description="Helical" evidence="3">
    <location>
        <begin position="68"/>
        <end position="88"/>
    </location>
</feature>
<dbReference type="CDD" id="cd03443">
    <property type="entry name" value="PaaI_thioesterase"/>
    <property type="match status" value="1"/>
</dbReference>
<dbReference type="NCBIfam" id="TIGR00369">
    <property type="entry name" value="unchar_dom_1"/>
    <property type="match status" value="1"/>
</dbReference>
<dbReference type="PANTHER" id="PTHR21660">
    <property type="entry name" value="THIOESTERASE SUPERFAMILY MEMBER-RELATED"/>
    <property type="match status" value="1"/>
</dbReference>
<sequence>MSKMNLESAKYYLEKTSSGASTEDIDSMPFKFFEPMIMSGLKVDHIEPGRVLCSMIVPQRLLNVANSLHGGATAALVDVVGSAVIMTVDGVTTTGVSVEINVSYLDAAFAGVCFSLKYILSICYGVLFREQM</sequence>
<dbReference type="InterPro" id="IPR029069">
    <property type="entry name" value="HotDog_dom_sf"/>
</dbReference>
<dbReference type="InterPro" id="IPR006683">
    <property type="entry name" value="Thioestr_dom"/>
</dbReference>
<dbReference type="SUPFAM" id="SSF54637">
    <property type="entry name" value="Thioesterase/thiol ester dehydrase-isomerase"/>
    <property type="match status" value="1"/>
</dbReference>
<feature type="domain" description="Thioesterase" evidence="4">
    <location>
        <begin position="67"/>
        <end position="111"/>
    </location>
</feature>
<keyword evidence="2" id="KW-0378">Hydrolase</keyword>
<dbReference type="Gene3D" id="3.10.129.10">
    <property type="entry name" value="Hotdog Thioesterase"/>
    <property type="match status" value="1"/>
</dbReference>
<evidence type="ECO:0000256" key="1">
    <source>
        <dbReference type="ARBA" id="ARBA00008324"/>
    </source>
</evidence>
<proteinExistence type="inferred from homology"/>
<accession>A0A2U1M5F9</accession>
<comment type="similarity">
    <text evidence="1">Belongs to the thioesterase PaaI family.</text>
</comment>
<keyword evidence="3" id="KW-0472">Membrane</keyword>
<gene>
    <name evidence="5" type="ORF">CTI12_AA230770</name>
</gene>
<name>A0A2U1M5F9_ARTAN</name>
<evidence type="ECO:0000313" key="5">
    <source>
        <dbReference type="EMBL" id="PWA56478.1"/>
    </source>
</evidence>
<keyword evidence="3" id="KW-0812">Transmembrane</keyword>
<protein>
    <submittedName>
        <fullName evidence="5">Thioesterase superfamily protein</fullName>
    </submittedName>
</protein>
<evidence type="ECO:0000256" key="3">
    <source>
        <dbReference type="SAM" id="Phobius"/>
    </source>
</evidence>
<evidence type="ECO:0000256" key="2">
    <source>
        <dbReference type="ARBA" id="ARBA00022801"/>
    </source>
</evidence>
<dbReference type="AlphaFoldDB" id="A0A2U1M5F9"/>
<dbReference type="InterPro" id="IPR003736">
    <property type="entry name" value="PAAI_dom"/>
</dbReference>
<feature type="transmembrane region" description="Helical" evidence="3">
    <location>
        <begin position="108"/>
        <end position="128"/>
    </location>
</feature>
<organism evidence="5 6">
    <name type="scientific">Artemisia annua</name>
    <name type="common">Sweet wormwood</name>
    <dbReference type="NCBI Taxonomy" id="35608"/>
    <lineage>
        <taxon>Eukaryota</taxon>
        <taxon>Viridiplantae</taxon>
        <taxon>Streptophyta</taxon>
        <taxon>Embryophyta</taxon>
        <taxon>Tracheophyta</taxon>
        <taxon>Spermatophyta</taxon>
        <taxon>Magnoliopsida</taxon>
        <taxon>eudicotyledons</taxon>
        <taxon>Gunneridae</taxon>
        <taxon>Pentapetalae</taxon>
        <taxon>asterids</taxon>
        <taxon>campanulids</taxon>
        <taxon>Asterales</taxon>
        <taxon>Asteraceae</taxon>
        <taxon>Asteroideae</taxon>
        <taxon>Anthemideae</taxon>
        <taxon>Artemisiinae</taxon>
        <taxon>Artemisia</taxon>
    </lineage>
</organism>
<dbReference type="PANTHER" id="PTHR21660:SF47">
    <property type="entry name" value="F19P19.27 PROTEIN"/>
    <property type="match status" value="1"/>
</dbReference>
<dbReference type="InterPro" id="IPR039298">
    <property type="entry name" value="ACOT13"/>
</dbReference>
<keyword evidence="3" id="KW-1133">Transmembrane helix</keyword>
<dbReference type="Proteomes" id="UP000245207">
    <property type="component" value="Unassembled WGS sequence"/>
</dbReference>